<name>A0ABQ3EN43_9HYPH</name>
<evidence type="ECO:0000259" key="1">
    <source>
        <dbReference type="Pfam" id="PF04230"/>
    </source>
</evidence>
<organism evidence="2 3">
    <name type="scientific">Pseudovibrio japonicus</name>
    <dbReference type="NCBI Taxonomy" id="366534"/>
    <lineage>
        <taxon>Bacteria</taxon>
        <taxon>Pseudomonadati</taxon>
        <taxon>Pseudomonadota</taxon>
        <taxon>Alphaproteobacteria</taxon>
        <taxon>Hyphomicrobiales</taxon>
        <taxon>Stappiaceae</taxon>
        <taxon>Pseudovibrio</taxon>
    </lineage>
</organism>
<dbReference type="Pfam" id="PF04230">
    <property type="entry name" value="PS_pyruv_trans"/>
    <property type="match status" value="1"/>
</dbReference>
<keyword evidence="3" id="KW-1185">Reference proteome</keyword>
<evidence type="ECO:0000313" key="3">
    <source>
        <dbReference type="Proteomes" id="UP000637980"/>
    </source>
</evidence>
<dbReference type="EMBL" id="BMXE01000006">
    <property type="protein sequence ID" value="GHB41541.1"/>
    <property type="molecule type" value="Genomic_DNA"/>
</dbReference>
<dbReference type="InterPro" id="IPR007345">
    <property type="entry name" value="Polysacch_pyruvyl_Trfase"/>
</dbReference>
<proteinExistence type="predicted"/>
<comment type="caution">
    <text evidence="2">The sequence shown here is derived from an EMBL/GenBank/DDBJ whole genome shotgun (WGS) entry which is preliminary data.</text>
</comment>
<gene>
    <name evidence="2" type="ORF">GCM10007094_33740</name>
</gene>
<dbReference type="Proteomes" id="UP000637980">
    <property type="component" value="Unassembled WGS sequence"/>
</dbReference>
<protein>
    <recommendedName>
        <fullName evidence="1">Polysaccharide pyruvyl transferase domain-containing protein</fullName>
    </recommendedName>
</protein>
<sequence length="378" mass="42756">MTLVNNLFGTQMNFLRKFKKTEQVSIHRPKIGITGSFGRGNYGDELFVNNYMYWFGDWAELLLLSGLPKPTYFKPLAKNLVDSVDAVVLGGGDLLCPYKPKVDRDFINPLYLRRPLHVAGIGVELNRPDQIEEVVGKWKHFLNHRNVRSISTRDAGSKEWMEKNITPSVNISSHPDLVCALPLPKIRDKSKAPILGLITRHIKHRKEYIVMTEVAKVMAARGWRIRHIVGGVGTHGLKDYDNSRFVEVPGKETFRSEKLDDISIAIGECSLVLSMKLHTTIVATMYGVPTICMNPVFKARQFMRLVDNEQSVFAHDDRAIFDFIEAGVKPAPSDSVARVRNDAEAYMRTLGGSIWNEFRNSQSKELQKKIPVTPPIPK</sequence>
<dbReference type="RefSeq" id="WP_209009207.1">
    <property type="nucleotide sequence ID" value="NZ_BMXE01000006.1"/>
</dbReference>
<feature type="domain" description="Polysaccharide pyruvyl transferase" evidence="1">
    <location>
        <begin position="41"/>
        <end position="294"/>
    </location>
</feature>
<reference evidence="3" key="1">
    <citation type="journal article" date="2019" name="Int. J. Syst. Evol. Microbiol.">
        <title>The Global Catalogue of Microorganisms (GCM) 10K type strain sequencing project: providing services to taxonomists for standard genome sequencing and annotation.</title>
        <authorList>
            <consortium name="The Broad Institute Genomics Platform"/>
            <consortium name="The Broad Institute Genome Sequencing Center for Infectious Disease"/>
            <person name="Wu L."/>
            <person name="Ma J."/>
        </authorList>
    </citation>
    <scope>NUCLEOTIDE SEQUENCE [LARGE SCALE GENOMIC DNA]</scope>
    <source>
        <strain evidence="3">KCTC 12861</strain>
    </source>
</reference>
<evidence type="ECO:0000313" key="2">
    <source>
        <dbReference type="EMBL" id="GHB41541.1"/>
    </source>
</evidence>
<accession>A0ABQ3EN43</accession>